<keyword evidence="3 6" id="KW-0812">Transmembrane</keyword>
<feature type="transmembrane region" description="Helical" evidence="6">
    <location>
        <begin position="461"/>
        <end position="479"/>
    </location>
</feature>
<keyword evidence="5 6" id="KW-0472">Membrane</keyword>
<accession>A0ABV8UYJ5</accession>
<feature type="transmembrane region" description="Helical" evidence="6">
    <location>
        <begin position="180"/>
        <end position="201"/>
    </location>
</feature>
<dbReference type="InterPro" id="IPR024923">
    <property type="entry name" value="PG_synth_SpoVB"/>
</dbReference>
<feature type="transmembrane region" description="Helical" evidence="6">
    <location>
        <begin position="434"/>
        <end position="455"/>
    </location>
</feature>
<feature type="transmembrane region" description="Helical" evidence="6">
    <location>
        <begin position="310"/>
        <end position="329"/>
    </location>
</feature>
<dbReference type="EMBL" id="JBHSEF010000026">
    <property type="protein sequence ID" value="MFC4356040.1"/>
    <property type="molecule type" value="Genomic_DNA"/>
</dbReference>
<evidence type="ECO:0000256" key="6">
    <source>
        <dbReference type="SAM" id="Phobius"/>
    </source>
</evidence>
<feature type="transmembrane region" description="Helical" evidence="6">
    <location>
        <begin position="404"/>
        <end position="422"/>
    </location>
</feature>
<dbReference type="InterPro" id="IPR050833">
    <property type="entry name" value="Poly_Biosynth_Transport"/>
</dbReference>
<name>A0ABV8UYJ5_9BACL</name>
<keyword evidence="2" id="KW-1003">Cell membrane</keyword>
<feature type="transmembrane region" description="Helical" evidence="6">
    <location>
        <begin position="37"/>
        <end position="60"/>
    </location>
</feature>
<dbReference type="PIRSF" id="PIRSF038958">
    <property type="entry name" value="PG_synth_SpoVB"/>
    <property type="match status" value="1"/>
</dbReference>
<keyword evidence="4 6" id="KW-1133">Transmembrane helix</keyword>
<comment type="caution">
    <text evidence="7">The sequence shown here is derived from an EMBL/GenBank/DDBJ whole genome shotgun (WGS) entry which is preliminary data.</text>
</comment>
<evidence type="ECO:0000313" key="7">
    <source>
        <dbReference type="EMBL" id="MFC4356040.1"/>
    </source>
</evidence>
<feature type="transmembrane region" description="Helical" evidence="6">
    <location>
        <begin position="379"/>
        <end position="398"/>
    </location>
</feature>
<dbReference type="Proteomes" id="UP001595733">
    <property type="component" value="Unassembled WGS sequence"/>
</dbReference>
<dbReference type="PANTHER" id="PTHR30250:SF24">
    <property type="entry name" value="STAGE V SPORULATION PROTEIN B"/>
    <property type="match status" value="1"/>
</dbReference>
<feature type="transmembrane region" description="Helical" evidence="6">
    <location>
        <begin position="279"/>
        <end position="298"/>
    </location>
</feature>
<feature type="transmembrane region" description="Helical" evidence="6">
    <location>
        <begin position="255"/>
        <end position="273"/>
    </location>
</feature>
<reference evidence="8" key="1">
    <citation type="journal article" date="2019" name="Int. J. Syst. Evol. Microbiol.">
        <title>The Global Catalogue of Microorganisms (GCM) 10K type strain sequencing project: providing services to taxonomists for standard genome sequencing and annotation.</title>
        <authorList>
            <consortium name="The Broad Institute Genomics Platform"/>
            <consortium name="The Broad Institute Genome Sequencing Center for Infectious Disease"/>
            <person name="Wu L."/>
            <person name="Ma J."/>
        </authorList>
    </citation>
    <scope>NUCLEOTIDE SEQUENCE [LARGE SCALE GENOMIC DNA]</scope>
    <source>
        <strain evidence="8">CCUG 50353</strain>
    </source>
</reference>
<dbReference type="PANTHER" id="PTHR30250">
    <property type="entry name" value="PST FAMILY PREDICTED COLANIC ACID TRANSPORTER"/>
    <property type="match status" value="1"/>
</dbReference>
<evidence type="ECO:0000313" key="8">
    <source>
        <dbReference type="Proteomes" id="UP001595733"/>
    </source>
</evidence>
<comment type="subcellular location">
    <subcellularLocation>
        <location evidence="1">Cell membrane</location>
        <topology evidence="1">Multi-pass membrane protein</topology>
    </subcellularLocation>
</comment>
<evidence type="ECO:0000256" key="1">
    <source>
        <dbReference type="ARBA" id="ARBA00004651"/>
    </source>
</evidence>
<organism evidence="7 8">
    <name type="scientific">Chryseomicrobium palamuruense</name>
    <dbReference type="NCBI Taxonomy" id="682973"/>
    <lineage>
        <taxon>Bacteria</taxon>
        <taxon>Bacillati</taxon>
        <taxon>Bacillota</taxon>
        <taxon>Bacilli</taxon>
        <taxon>Bacillales</taxon>
        <taxon>Caryophanaceae</taxon>
        <taxon>Chryseomicrobium</taxon>
    </lineage>
</organism>
<evidence type="ECO:0000256" key="2">
    <source>
        <dbReference type="ARBA" id="ARBA00022475"/>
    </source>
</evidence>
<protein>
    <submittedName>
        <fullName evidence="7">Oligosaccharide flippase family protein</fullName>
    </submittedName>
</protein>
<sequence length="501" mass="54372">MSFRKGSLLLMGAYLITKVLGFIFRMQFVRIAGEESVGVYMAVYPAFIFFLAAIQLGLPVGVAKMTAIHTAENRLGRATDAYLAALKWVVISSAIFVPIFFYAIPYLMTELLQQSAAIQVGYAALIMAPITAVATLARAYFQGLTRMSETATSQILEQAIRILLVTFLLPYALTSTPHGMAVLAMLIALVAELVGLFYLWIRYKAVRVKGTGKPYPHKALLTPSLPASGSKLFGSFTWFLEPVLFLHALTRSGMAVAQATSLYGIISGVLVPMLLFPSFIPYALATVLIPAVSGAAASGRMTLVRDRVHLALRISAVTGVLSSTLLYVYGGELAELFFHTDKMTVYFHLLSPIFFFYYIQSPLFSILQAMDASHIAFRNSVLGGIGKLALLAALTADVSFKEQGAVLAIGFGVLITSGLHIASIRSIRSLEVGYLTFLPVYLIFLVGIALLPVLIPPSLPLIAQVAIGACLLLFILIVTRQLHVKDIALTWHLLKVSVKSI</sequence>
<dbReference type="RefSeq" id="WP_378142596.1">
    <property type="nucleotide sequence ID" value="NZ_JBHSEF010000026.1"/>
</dbReference>
<feature type="transmembrane region" description="Helical" evidence="6">
    <location>
        <begin position="116"/>
        <end position="137"/>
    </location>
</feature>
<dbReference type="Pfam" id="PF01943">
    <property type="entry name" value="Polysacc_synt"/>
    <property type="match status" value="1"/>
</dbReference>
<dbReference type="InterPro" id="IPR002797">
    <property type="entry name" value="Polysacc_synth"/>
</dbReference>
<feature type="transmembrane region" description="Helical" evidence="6">
    <location>
        <begin position="81"/>
        <end position="104"/>
    </location>
</feature>
<evidence type="ECO:0000256" key="5">
    <source>
        <dbReference type="ARBA" id="ARBA00023136"/>
    </source>
</evidence>
<evidence type="ECO:0000256" key="3">
    <source>
        <dbReference type="ARBA" id="ARBA00022692"/>
    </source>
</evidence>
<proteinExistence type="predicted"/>
<feature type="transmembrane region" description="Helical" evidence="6">
    <location>
        <begin position="349"/>
        <end position="367"/>
    </location>
</feature>
<gene>
    <name evidence="7" type="ORF">ACFO0S_13345</name>
</gene>
<keyword evidence="8" id="KW-1185">Reference proteome</keyword>
<evidence type="ECO:0000256" key="4">
    <source>
        <dbReference type="ARBA" id="ARBA00022989"/>
    </source>
</evidence>
<feature type="transmembrane region" description="Helical" evidence="6">
    <location>
        <begin position="158"/>
        <end position="174"/>
    </location>
</feature>